<dbReference type="Pfam" id="PF01565">
    <property type="entry name" value="FAD_binding_4"/>
    <property type="match status" value="1"/>
</dbReference>
<organism evidence="7 8">
    <name type="scientific">Streptomyces lusitanus</name>
    <dbReference type="NCBI Taxonomy" id="68232"/>
    <lineage>
        <taxon>Bacteria</taxon>
        <taxon>Bacillati</taxon>
        <taxon>Actinomycetota</taxon>
        <taxon>Actinomycetes</taxon>
        <taxon>Kitasatosporales</taxon>
        <taxon>Streptomycetaceae</taxon>
        <taxon>Streptomyces</taxon>
    </lineage>
</organism>
<keyword evidence="8" id="KW-1185">Reference proteome</keyword>
<sequence length="459" mass="49321">MATEEMRDEVSGLTRRTKGPVFVPGQEGYDEELKGFQAGFTHRPAVVVGAETAGDVQEAVRFAAGHGLPLAVRGTGHGITVVNEGGVVISTRRMHDVTIDPGSRSATIQAGARWAQVVEAAEPHGLVPPSGSAGHVGVTGYTLAGGLGLLAREFGYAADHVQAVDIVTADGELRHVTADSDPDLFWAVRGGRDNFGVVTSLEIALQPVGRIYGGGLFFGSEHAEEVFGFFREWTSTLPETMTSSVGMIGYPPIPVFPEALRGRHVVHVRFATTDLAAGPELVRPWREVAPVLLDHLGELPYSAAGSIYREPDFSHHYDGNSVLLRELAPEVLDAVRELAGADAPVPCIVDLRHLGGALAREPQVPNAVSFRDAQYILRVLSSPDEDGLSDVRAAHERIDKAVAPWTMGRALNFVYGTRAADDFRSELYEDAVLARLSAVKAVHDPNNLFRNNQNVEPAR</sequence>
<evidence type="ECO:0000259" key="6">
    <source>
        <dbReference type="PROSITE" id="PS51387"/>
    </source>
</evidence>
<keyword evidence="3" id="KW-0285">Flavoprotein</keyword>
<evidence type="ECO:0000256" key="2">
    <source>
        <dbReference type="ARBA" id="ARBA00005466"/>
    </source>
</evidence>
<dbReference type="InterPro" id="IPR006094">
    <property type="entry name" value="Oxid_FAD_bind_N"/>
</dbReference>
<accession>A0ABU3JUZ9</accession>
<dbReference type="InterPro" id="IPR036318">
    <property type="entry name" value="FAD-bd_PCMH-like_sf"/>
</dbReference>
<dbReference type="InterPro" id="IPR012951">
    <property type="entry name" value="BBE"/>
</dbReference>
<evidence type="ECO:0000256" key="4">
    <source>
        <dbReference type="ARBA" id="ARBA00022827"/>
    </source>
</evidence>
<dbReference type="Pfam" id="PF08031">
    <property type="entry name" value="BBE"/>
    <property type="match status" value="1"/>
</dbReference>
<dbReference type="InterPro" id="IPR050416">
    <property type="entry name" value="FAD-linked_Oxidoreductase"/>
</dbReference>
<reference evidence="7 8" key="1">
    <citation type="submission" date="2023-05" db="EMBL/GenBank/DDBJ databases">
        <title>Streptomyces fuscus sp. nov., a brown-black pigment producing actinomyces isolated from dry sand of Sea duck farm.</title>
        <authorList>
            <person name="Xie J."/>
            <person name="Shen N."/>
        </authorList>
    </citation>
    <scope>NUCLEOTIDE SEQUENCE [LARGE SCALE GENOMIC DNA]</scope>
    <source>
        <strain evidence="7 8">CGMCC 4.1745</strain>
    </source>
</reference>
<dbReference type="Gene3D" id="3.30.465.10">
    <property type="match status" value="1"/>
</dbReference>
<evidence type="ECO:0000256" key="3">
    <source>
        <dbReference type="ARBA" id="ARBA00022630"/>
    </source>
</evidence>
<evidence type="ECO:0000256" key="1">
    <source>
        <dbReference type="ARBA" id="ARBA00001974"/>
    </source>
</evidence>
<dbReference type="PANTHER" id="PTHR42973:SF39">
    <property type="entry name" value="FAD-BINDING PCMH-TYPE DOMAIN-CONTAINING PROTEIN"/>
    <property type="match status" value="1"/>
</dbReference>
<dbReference type="Proteomes" id="UP001249760">
    <property type="component" value="Unassembled WGS sequence"/>
</dbReference>
<evidence type="ECO:0000313" key="8">
    <source>
        <dbReference type="Proteomes" id="UP001249760"/>
    </source>
</evidence>
<dbReference type="InterPro" id="IPR016166">
    <property type="entry name" value="FAD-bd_PCMH"/>
</dbReference>
<dbReference type="InterPro" id="IPR016167">
    <property type="entry name" value="FAD-bd_PCMH_sub1"/>
</dbReference>
<name>A0ABU3JUZ9_9ACTN</name>
<comment type="cofactor">
    <cofactor evidence="1">
        <name>FAD</name>
        <dbReference type="ChEBI" id="CHEBI:57692"/>
    </cofactor>
</comment>
<comment type="similarity">
    <text evidence="2">Belongs to the oxygen-dependent FAD-linked oxidoreductase family.</text>
</comment>
<dbReference type="Gene3D" id="3.30.43.10">
    <property type="entry name" value="Uridine Diphospho-n-acetylenolpyruvylglucosamine Reductase, domain 2"/>
    <property type="match status" value="1"/>
</dbReference>
<gene>
    <name evidence="7" type="ORF">QNO04_20220</name>
</gene>
<dbReference type="Gene3D" id="3.40.462.20">
    <property type="match status" value="1"/>
</dbReference>
<dbReference type="SUPFAM" id="SSF56176">
    <property type="entry name" value="FAD-binding/transporter-associated domain-like"/>
    <property type="match status" value="1"/>
</dbReference>
<dbReference type="PANTHER" id="PTHR42973">
    <property type="entry name" value="BINDING OXIDOREDUCTASE, PUTATIVE (AFU_ORTHOLOGUE AFUA_1G17690)-RELATED"/>
    <property type="match status" value="1"/>
</dbReference>
<dbReference type="InterPro" id="IPR016169">
    <property type="entry name" value="FAD-bd_PCMH_sub2"/>
</dbReference>
<dbReference type="PROSITE" id="PS00862">
    <property type="entry name" value="OX2_COVAL_FAD"/>
    <property type="match status" value="1"/>
</dbReference>
<evidence type="ECO:0000313" key="7">
    <source>
        <dbReference type="EMBL" id="MDT6985785.1"/>
    </source>
</evidence>
<dbReference type="PROSITE" id="PS51387">
    <property type="entry name" value="FAD_PCMH"/>
    <property type="match status" value="1"/>
</dbReference>
<dbReference type="InterPro" id="IPR006093">
    <property type="entry name" value="Oxy_OxRdtase_FAD_BS"/>
</dbReference>
<keyword evidence="5" id="KW-0560">Oxidoreductase</keyword>
<proteinExistence type="inferred from homology"/>
<keyword evidence="4" id="KW-0274">FAD</keyword>
<comment type="caution">
    <text evidence="7">The sequence shown here is derived from an EMBL/GenBank/DDBJ whole genome shotgun (WGS) entry which is preliminary data.</text>
</comment>
<feature type="domain" description="FAD-binding PCMH-type" evidence="6">
    <location>
        <begin position="40"/>
        <end position="208"/>
    </location>
</feature>
<dbReference type="RefSeq" id="WP_394311344.1">
    <property type="nucleotide sequence ID" value="NZ_JASKMA010000014.1"/>
</dbReference>
<dbReference type="EMBL" id="JASKMA010000014">
    <property type="protein sequence ID" value="MDT6985785.1"/>
    <property type="molecule type" value="Genomic_DNA"/>
</dbReference>
<evidence type="ECO:0000256" key="5">
    <source>
        <dbReference type="ARBA" id="ARBA00023002"/>
    </source>
</evidence>
<protein>
    <submittedName>
        <fullName evidence="7">FAD-binding oxidoreductase</fullName>
    </submittedName>
</protein>